<dbReference type="NCBIfam" id="TIGR00996">
    <property type="entry name" value="Mtu_fam_mce"/>
    <property type="match status" value="1"/>
</dbReference>
<evidence type="ECO:0000256" key="1">
    <source>
        <dbReference type="SAM" id="MobiDB-lite"/>
    </source>
</evidence>
<dbReference type="InterPro" id="IPR003399">
    <property type="entry name" value="Mce/MlaD"/>
</dbReference>
<dbReference type="AlphaFoldDB" id="A0A426JXP4"/>
<sequence length="371" mass="38881">MTRRVLAVLLGVLLLSAAVLLLTTERTKHATAHFPSASGIHVDDEVRVLGVRVGEVDEIVPEGSGVRIRFSYDADRKVPADTSVALVAPSLVSGRYLQLAPVYRGGPVLPDDAEIPQSRTVVPAEWDQTNAELTELAQALGPGGANRSGAVSRAIEAGAANLGGNGAEFRRTLDQLAGTSTTVAAGSEDLFTSLRNLEEFTTSLNASQDRLRAFSTQLASISALAEDNRAALGQALAASDRALVTLTDFTRTHGRQLGDTVGELRDVGATLAASRADLAEVLHIAPHALANLYNVYEPATGSASTRVQMPYTASVSSLTCQMVFSAGGTIDDCRAALDPLLKPLDTPHPPIGLDPLHRTGNPHQQPPPGGP</sequence>
<evidence type="ECO:0000259" key="2">
    <source>
        <dbReference type="Pfam" id="PF02470"/>
    </source>
</evidence>
<organism evidence="3 4">
    <name type="scientific">Saccharopolyspora rhizosphaerae</name>
    <dbReference type="NCBI Taxonomy" id="2492662"/>
    <lineage>
        <taxon>Bacteria</taxon>
        <taxon>Bacillati</taxon>
        <taxon>Actinomycetota</taxon>
        <taxon>Actinomycetes</taxon>
        <taxon>Pseudonocardiales</taxon>
        <taxon>Pseudonocardiaceae</taxon>
        <taxon>Saccharopolyspora</taxon>
    </lineage>
</organism>
<feature type="domain" description="Mce/MlaD" evidence="2">
    <location>
        <begin position="27"/>
        <end position="101"/>
    </location>
</feature>
<dbReference type="InterPro" id="IPR005693">
    <property type="entry name" value="Mce"/>
</dbReference>
<dbReference type="OrthoDB" id="4516955at2"/>
<feature type="region of interest" description="Disordered" evidence="1">
    <location>
        <begin position="344"/>
        <end position="371"/>
    </location>
</feature>
<evidence type="ECO:0000313" key="4">
    <source>
        <dbReference type="Proteomes" id="UP000274515"/>
    </source>
</evidence>
<dbReference type="InterPro" id="IPR052336">
    <property type="entry name" value="MlaD_Phospholipid_Transporter"/>
</dbReference>
<comment type="caution">
    <text evidence="3">The sequence shown here is derived from an EMBL/GenBank/DDBJ whole genome shotgun (WGS) entry which is preliminary data.</text>
</comment>
<dbReference type="PANTHER" id="PTHR33371:SF4">
    <property type="entry name" value="INTERMEMBRANE PHOSPHOLIPID TRANSPORT SYSTEM BINDING PROTEIN MLAD"/>
    <property type="match status" value="1"/>
</dbReference>
<dbReference type="Proteomes" id="UP000274515">
    <property type="component" value="Unassembled WGS sequence"/>
</dbReference>
<evidence type="ECO:0000313" key="3">
    <source>
        <dbReference type="EMBL" id="RRO17969.1"/>
    </source>
</evidence>
<dbReference type="PANTHER" id="PTHR33371">
    <property type="entry name" value="INTERMEMBRANE PHOSPHOLIPID TRANSPORT SYSTEM BINDING PROTEIN MLAD-RELATED"/>
    <property type="match status" value="1"/>
</dbReference>
<protein>
    <submittedName>
        <fullName evidence="3">MCE family protein</fullName>
    </submittedName>
</protein>
<dbReference type="Pfam" id="PF02470">
    <property type="entry name" value="MlaD"/>
    <property type="match status" value="1"/>
</dbReference>
<gene>
    <name evidence="3" type="ORF">EIL87_06780</name>
</gene>
<keyword evidence="4" id="KW-1185">Reference proteome</keyword>
<reference evidence="3 4" key="1">
    <citation type="submission" date="2018-11" db="EMBL/GenBank/DDBJ databases">
        <title>Saccharopolyspora rhizosphaerae sp. nov., an actinomycete isolated from rhizosphere soil in Thailand.</title>
        <authorList>
            <person name="Intra B."/>
            <person name="Euanorasetr J."/>
            <person name="Take A."/>
            <person name="Inahashi Y."/>
            <person name="Mori M."/>
            <person name="Panbangred W."/>
            <person name="Matsumoto A."/>
        </authorList>
    </citation>
    <scope>NUCLEOTIDE SEQUENCE [LARGE SCALE GENOMIC DNA]</scope>
    <source>
        <strain evidence="3 4">H219</strain>
    </source>
</reference>
<dbReference type="GO" id="GO:0005576">
    <property type="term" value="C:extracellular region"/>
    <property type="evidence" value="ECO:0007669"/>
    <property type="project" value="TreeGrafter"/>
</dbReference>
<proteinExistence type="predicted"/>
<accession>A0A426JXP4</accession>
<dbReference type="EMBL" id="RSAA01000007">
    <property type="protein sequence ID" value="RRO17969.1"/>
    <property type="molecule type" value="Genomic_DNA"/>
</dbReference>
<dbReference type="RefSeq" id="WP_125089323.1">
    <property type="nucleotide sequence ID" value="NZ_RSAA01000007.1"/>
</dbReference>
<name>A0A426JXP4_9PSEU</name>